<dbReference type="RefSeq" id="WP_284479787.1">
    <property type="nucleotide sequence ID" value="NZ_JASNJD010000003.1"/>
</dbReference>
<gene>
    <name evidence="1" type="ORF">QO033_04710</name>
</gene>
<name>A0ABT7EX93_9RHOB</name>
<comment type="caution">
    <text evidence="1">The sequence shown here is derived from an EMBL/GenBank/DDBJ whole genome shotgun (WGS) entry which is preliminary data.</text>
</comment>
<evidence type="ECO:0000313" key="2">
    <source>
        <dbReference type="Proteomes" id="UP001243757"/>
    </source>
</evidence>
<accession>A0ABT7EX93</accession>
<dbReference type="EMBL" id="JASNJD010000003">
    <property type="protein sequence ID" value="MDK3016965.1"/>
    <property type="molecule type" value="Genomic_DNA"/>
</dbReference>
<keyword evidence="2" id="KW-1185">Reference proteome</keyword>
<reference evidence="1 2" key="1">
    <citation type="submission" date="2023-05" db="EMBL/GenBank/DDBJ databases">
        <title>Pseudodonghicola sp. nov.</title>
        <authorList>
            <person name="Huang J."/>
        </authorList>
    </citation>
    <scope>NUCLEOTIDE SEQUENCE [LARGE SCALE GENOMIC DNA]</scope>
    <source>
        <strain evidence="1 2">IC7</strain>
    </source>
</reference>
<sequence>MTMTEMTATPAVRAAFDRAHVARGDALRSIWGRLRFRSLSR</sequence>
<proteinExistence type="predicted"/>
<organism evidence="1 2">
    <name type="scientific">Pseudodonghicola flavimaris</name>
    <dbReference type="NCBI Taxonomy" id="3050036"/>
    <lineage>
        <taxon>Bacteria</taxon>
        <taxon>Pseudomonadati</taxon>
        <taxon>Pseudomonadota</taxon>
        <taxon>Alphaproteobacteria</taxon>
        <taxon>Rhodobacterales</taxon>
        <taxon>Paracoccaceae</taxon>
        <taxon>Pseudodonghicola</taxon>
    </lineage>
</organism>
<dbReference type="Proteomes" id="UP001243757">
    <property type="component" value="Unassembled WGS sequence"/>
</dbReference>
<protein>
    <submittedName>
        <fullName evidence="1">Uncharacterized protein</fullName>
    </submittedName>
</protein>
<evidence type="ECO:0000313" key="1">
    <source>
        <dbReference type="EMBL" id="MDK3016965.1"/>
    </source>
</evidence>